<dbReference type="Proteomes" id="UP000052023">
    <property type="component" value="Unassembled WGS sequence"/>
</dbReference>
<evidence type="ECO:0000313" key="2">
    <source>
        <dbReference type="Proteomes" id="UP000052023"/>
    </source>
</evidence>
<organism evidence="1 2">
    <name type="scientific">Bradyrhizobium retamae</name>
    <dbReference type="NCBI Taxonomy" id="1300035"/>
    <lineage>
        <taxon>Bacteria</taxon>
        <taxon>Pseudomonadati</taxon>
        <taxon>Pseudomonadota</taxon>
        <taxon>Alphaproteobacteria</taxon>
        <taxon>Hyphomicrobiales</taxon>
        <taxon>Nitrobacteraceae</taxon>
        <taxon>Bradyrhizobium</taxon>
    </lineage>
</organism>
<sequence>MKHKSQIRWAVVGYRGYINHGYMAFTRGHVIEKVLSDHVRLRETPVWSGLTDAQFWRKLKRRRGWSVRRVSLRVAR</sequence>
<gene>
    <name evidence="1" type="ORF">CQ13_07610</name>
</gene>
<proteinExistence type="predicted"/>
<name>A0A0R3MV48_9BRAD</name>
<dbReference type="AlphaFoldDB" id="A0A0R3MV48"/>
<comment type="caution">
    <text evidence="1">The sequence shown here is derived from an EMBL/GenBank/DDBJ whole genome shotgun (WGS) entry which is preliminary data.</text>
</comment>
<protein>
    <submittedName>
        <fullName evidence="1">Uncharacterized protein</fullName>
    </submittedName>
</protein>
<keyword evidence="2" id="KW-1185">Reference proteome</keyword>
<accession>A0A0R3MV48</accession>
<dbReference type="EMBL" id="LLYA01000170">
    <property type="protein sequence ID" value="KRR21893.1"/>
    <property type="molecule type" value="Genomic_DNA"/>
</dbReference>
<dbReference type="RefSeq" id="WP_057845786.1">
    <property type="nucleotide sequence ID" value="NZ_LLYA01000170.1"/>
</dbReference>
<reference evidence="1 2" key="1">
    <citation type="submission" date="2014-03" db="EMBL/GenBank/DDBJ databases">
        <title>Bradyrhizobium valentinum sp. nov., isolated from effective nodules of Lupinus mariae-josephae, a lupine endemic of basic-lime soils in Eastern Spain.</title>
        <authorList>
            <person name="Duran D."/>
            <person name="Rey L."/>
            <person name="Navarro A."/>
            <person name="Busquets A."/>
            <person name="Imperial J."/>
            <person name="Ruiz-Argueso T."/>
        </authorList>
    </citation>
    <scope>NUCLEOTIDE SEQUENCE [LARGE SCALE GENOMIC DNA]</scope>
    <source>
        <strain evidence="1 2">Ro19</strain>
    </source>
</reference>
<evidence type="ECO:0000313" key="1">
    <source>
        <dbReference type="EMBL" id="KRR21893.1"/>
    </source>
</evidence>